<dbReference type="Proteomes" id="UP000325945">
    <property type="component" value="Unassembled WGS sequence"/>
</dbReference>
<dbReference type="AlphaFoldDB" id="A0A5N6XJV7"/>
<proteinExistence type="predicted"/>
<accession>A0A5N6XJV7</accession>
<sequence length="295" mass="33069">MPRTLVQIVRVNDGEVRIQDSFTIYTADSDRTSNGSPTVGALDVCSCCRCRPQPASLALWLPEPILFKACHRWLEVYCSRTYHEDVYPVRIAHELRFSIWIVSALTAVAITSRFCCQNQGYLGIPDFHFIVKDDLLGLSHVFYWIFSAPVWLPSSRTCVAGSFASFCALLPIFSFCVIKPEKEKSANSSRVKLPISSLLFSLVRSVTLTPQSTGGPSTVSLTRVQSSCSPVLKLRLVFSLSPCYTPVQYQMLEKLREESKVLPQVSSTSTLSLSLRTFNTWYACFLILFSMEDTS</sequence>
<gene>
    <name evidence="1" type="ORF">BDV39DRAFT_199556</name>
</gene>
<dbReference type="EMBL" id="ML741763">
    <property type="protein sequence ID" value="KAE8333202.1"/>
    <property type="molecule type" value="Genomic_DNA"/>
</dbReference>
<evidence type="ECO:0000313" key="1">
    <source>
        <dbReference type="EMBL" id="KAE8333202.1"/>
    </source>
</evidence>
<evidence type="ECO:0000313" key="2">
    <source>
        <dbReference type="Proteomes" id="UP000325945"/>
    </source>
</evidence>
<protein>
    <submittedName>
        <fullName evidence="1">Uncharacterized protein</fullName>
    </submittedName>
</protein>
<name>A0A5N6XJV7_9EURO</name>
<reference evidence="2" key="1">
    <citation type="submission" date="2019-04" db="EMBL/GenBank/DDBJ databases">
        <title>Friends and foes A comparative genomics studyof 23 Aspergillus species from section Flavi.</title>
        <authorList>
            <consortium name="DOE Joint Genome Institute"/>
            <person name="Kjaerbolling I."/>
            <person name="Vesth T."/>
            <person name="Frisvad J.C."/>
            <person name="Nybo J.L."/>
            <person name="Theobald S."/>
            <person name="Kildgaard S."/>
            <person name="Isbrandt T."/>
            <person name="Kuo A."/>
            <person name="Sato A."/>
            <person name="Lyhne E.K."/>
            <person name="Kogle M.E."/>
            <person name="Wiebenga A."/>
            <person name="Kun R.S."/>
            <person name="Lubbers R.J."/>
            <person name="Makela M.R."/>
            <person name="Barry K."/>
            <person name="Chovatia M."/>
            <person name="Clum A."/>
            <person name="Daum C."/>
            <person name="Haridas S."/>
            <person name="He G."/>
            <person name="LaButti K."/>
            <person name="Lipzen A."/>
            <person name="Mondo S."/>
            <person name="Riley R."/>
            <person name="Salamov A."/>
            <person name="Simmons B.A."/>
            <person name="Magnuson J.K."/>
            <person name="Henrissat B."/>
            <person name="Mortensen U.H."/>
            <person name="Larsen T.O."/>
            <person name="Devries R.P."/>
            <person name="Grigoriev I.V."/>
            <person name="Machida M."/>
            <person name="Baker S.E."/>
            <person name="Andersen M.R."/>
        </authorList>
    </citation>
    <scope>NUCLEOTIDE SEQUENCE [LARGE SCALE GENOMIC DNA]</scope>
    <source>
        <strain evidence="2">CBS 130017</strain>
    </source>
</reference>
<keyword evidence="2" id="KW-1185">Reference proteome</keyword>
<organism evidence="1 2">
    <name type="scientific">Aspergillus sergii</name>
    <dbReference type="NCBI Taxonomy" id="1034303"/>
    <lineage>
        <taxon>Eukaryota</taxon>
        <taxon>Fungi</taxon>
        <taxon>Dikarya</taxon>
        <taxon>Ascomycota</taxon>
        <taxon>Pezizomycotina</taxon>
        <taxon>Eurotiomycetes</taxon>
        <taxon>Eurotiomycetidae</taxon>
        <taxon>Eurotiales</taxon>
        <taxon>Aspergillaceae</taxon>
        <taxon>Aspergillus</taxon>
        <taxon>Aspergillus subgen. Circumdati</taxon>
    </lineage>
</organism>